<sequence>MNELKCTIPKGSWVLITGANGFLASHTAKQFLERGFKVRGTVRNLEKSSWLIEDTFKAYAERGDFQLVQVPDIAIEHAFDDAVKDVSAIAHIASVGGFDPNPHNVIPQVVSAVTSLLEAALKEPSVREFVYTSSIAACAMPTPEDTTHIGPDTWNDMAVQLAWAPPPYDPSRGFLVYMASKAEAEKALWKFVNERKPRFGVNSVFPSSIIGGYLNKGQAETPYAFIKTIYDGKKDALAAVPATFTVISNDVKDCALLHVAAVLDPEVKNERLPGWGEYCNWNDILAIMRRLYPDRKFIDDLPGLTKLQVTTDSTQSLALLKKWGGQKGWKPLEVTVADSMRSIIKWYP</sequence>
<reference evidence="4" key="1">
    <citation type="submission" date="2021-12" db="EMBL/GenBank/DDBJ databases">
        <title>Convergent genome expansion in fungi linked to evolution of root-endophyte symbiosis.</title>
        <authorList>
            <consortium name="DOE Joint Genome Institute"/>
            <person name="Ke Y.-H."/>
            <person name="Bonito G."/>
            <person name="Liao H.-L."/>
            <person name="Looney B."/>
            <person name="Rojas-Flechas A."/>
            <person name="Nash J."/>
            <person name="Hameed K."/>
            <person name="Schadt C."/>
            <person name="Martin F."/>
            <person name="Crous P.W."/>
            <person name="Miettinen O."/>
            <person name="Magnuson J.K."/>
            <person name="Labbe J."/>
            <person name="Jacobson D."/>
            <person name="Doktycz M.J."/>
            <person name="Veneault-Fourrey C."/>
            <person name="Kuo A."/>
            <person name="Mondo S."/>
            <person name="Calhoun S."/>
            <person name="Riley R."/>
            <person name="Ohm R."/>
            <person name="LaButti K."/>
            <person name="Andreopoulos B."/>
            <person name="Pangilinan J."/>
            <person name="Nolan M."/>
            <person name="Tritt A."/>
            <person name="Clum A."/>
            <person name="Lipzen A."/>
            <person name="Daum C."/>
            <person name="Barry K."/>
            <person name="Grigoriev I.V."/>
            <person name="Vilgalys R."/>
        </authorList>
    </citation>
    <scope>NUCLEOTIDE SEQUENCE</scope>
    <source>
        <strain evidence="4">PMI_201</strain>
    </source>
</reference>
<organism evidence="4 5">
    <name type="scientific">Talaromyces proteolyticus</name>
    <dbReference type="NCBI Taxonomy" id="1131652"/>
    <lineage>
        <taxon>Eukaryota</taxon>
        <taxon>Fungi</taxon>
        <taxon>Dikarya</taxon>
        <taxon>Ascomycota</taxon>
        <taxon>Pezizomycotina</taxon>
        <taxon>Eurotiomycetes</taxon>
        <taxon>Eurotiomycetidae</taxon>
        <taxon>Eurotiales</taxon>
        <taxon>Trichocomaceae</taxon>
        <taxon>Talaromyces</taxon>
        <taxon>Talaromyces sect. Bacilispori</taxon>
    </lineage>
</organism>
<evidence type="ECO:0000259" key="3">
    <source>
        <dbReference type="Pfam" id="PF01370"/>
    </source>
</evidence>
<dbReference type="Proteomes" id="UP001201262">
    <property type="component" value="Unassembled WGS sequence"/>
</dbReference>
<accession>A0AAD4PWV3</accession>
<dbReference type="Pfam" id="PF01370">
    <property type="entry name" value="Epimerase"/>
    <property type="match status" value="1"/>
</dbReference>
<dbReference type="GO" id="GO:0016616">
    <property type="term" value="F:oxidoreductase activity, acting on the CH-OH group of donors, NAD or NADP as acceptor"/>
    <property type="evidence" value="ECO:0007669"/>
    <property type="project" value="TreeGrafter"/>
</dbReference>
<feature type="domain" description="NAD-dependent epimerase/dehydratase" evidence="3">
    <location>
        <begin position="14"/>
        <end position="151"/>
    </location>
</feature>
<keyword evidence="1" id="KW-0560">Oxidoreductase</keyword>
<name>A0AAD4PWV3_9EURO</name>
<gene>
    <name evidence="4" type="ORF">BGW36DRAFT_304122</name>
</gene>
<dbReference type="InterPro" id="IPR036291">
    <property type="entry name" value="NAD(P)-bd_dom_sf"/>
</dbReference>
<evidence type="ECO:0000256" key="1">
    <source>
        <dbReference type="ARBA" id="ARBA00023002"/>
    </source>
</evidence>
<dbReference type="InterPro" id="IPR001509">
    <property type="entry name" value="Epimerase_deHydtase"/>
</dbReference>
<comment type="caution">
    <text evidence="4">The sequence shown here is derived from an EMBL/GenBank/DDBJ whole genome shotgun (WGS) entry which is preliminary data.</text>
</comment>
<dbReference type="EMBL" id="JAJTJA010000011">
    <property type="protein sequence ID" value="KAH8692307.1"/>
    <property type="molecule type" value="Genomic_DNA"/>
</dbReference>
<evidence type="ECO:0000313" key="5">
    <source>
        <dbReference type="Proteomes" id="UP001201262"/>
    </source>
</evidence>
<dbReference type="Gene3D" id="3.40.50.720">
    <property type="entry name" value="NAD(P)-binding Rossmann-like Domain"/>
    <property type="match status" value="1"/>
</dbReference>
<evidence type="ECO:0000256" key="2">
    <source>
        <dbReference type="ARBA" id="ARBA00023445"/>
    </source>
</evidence>
<comment type="similarity">
    <text evidence="2">Belongs to the NAD(P)-dependent epimerase/dehydratase family. Dihydroflavonol-4-reductase subfamily.</text>
</comment>
<dbReference type="PANTHER" id="PTHR10366">
    <property type="entry name" value="NAD DEPENDENT EPIMERASE/DEHYDRATASE"/>
    <property type="match status" value="1"/>
</dbReference>
<proteinExistence type="inferred from homology"/>
<dbReference type="AlphaFoldDB" id="A0AAD4PWV3"/>
<dbReference type="SUPFAM" id="SSF51735">
    <property type="entry name" value="NAD(P)-binding Rossmann-fold domains"/>
    <property type="match status" value="1"/>
</dbReference>
<dbReference type="InterPro" id="IPR050425">
    <property type="entry name" value="NAD(P)_dehydrat-like"/>
</dbReference>
<dbReference type="RefSeq" id="XP_046068304.1">
    <property type="nucleotide sequence ID" value="XM_046211938.1"/>
</dbReference>
<protein>
    <submittedName>
        <fullName evidence="4">NAD dependent epimerase/dehydratase</fullName>
    </submittedName>
</protein>
<keyword evidence="5" id="KW-1185">Reference proteome</keyword>
<dbReference type="PANTHER" id="PTHR10366:SF562">
    <property type="entry name" value="ALDEHYDE REDUCTASE II (AFU_ORTHOLOGUE AFUA_1G11360)"/>
    <property type="match status" value="1"/>
</dbReference>
<dbReference type="GeneID" id="70242225"/>
<evidence type="ECO:0000313" key="4">
    <source>
        <dbReference type="EMBL" id="KAH8692307.1"/>
    </source>
</evidence>